<accession>A0A2I8F384</accession>
<evidence type="ECO:0000313" key="3">
    <source>
        <dbReference type="Proteomes" id="UP000243502"/>
    </source>
</evidence>
<dbReference type="Proteomes" id="UP000243502">
    <property type="component" value="Chromosome 3"/>
</dbReference>
<dbReference type="OrthoDB" id="9100142at2"/>
<evidence type="ECO:0000313" key="2">
    <source>
        <dbReference type="EMBL" id="AUT66142.1"/>
    </source>
</evidence>
<sequence>MQEHESPTLCCKEIENGVSKAEGHGWPEIRLHLALLKDMGLVTECTTPAEYRLTSAGYDVVESADPIEQMRMWAKIASGPNTPLTPTFAVSRHPLPPAARSQRLT</sequence>
<organism evidence="2 3">
    <name type="scientific">Paraburkholderia terrae</name>
    <dbReference type="NCBI Taxonomy" id="311230"/>
    <lineage>
        <taxon>Bacteria</taxon>
        <taxon>Pseudomonadati</taxon>
        <taxon>Pseudomonadota</taxon>
        <taxon>Betaproteobacteria</taxon>
        <taxon>Burkholderiales</taxon>
        <taxon>Burkholderiaceae</taxon>
        <taxon>Paraburkholderia</taxon>
    </lineage>
</organism>
<name>A0A2I8F384_9BURK</name>
<reference evidence="2 3" key="1">
    <citation type="submission" date="2018-01" db="EMBL/GenBank/DDBJ databases">
        <title>Species boundaries and ecological features among Paraburkholderia terrae DSMZ17804T, P. hospita DSMZ17164T and P. caribensis DSMZ13236T.</title>
        <authorList>
            <person name="Pratama A.A."/>
        </authorList>
    </citation>
    <scope>NUCLEOTIDE SEQUENCE [LARGE SCALE GENOMIC DNA]</scope>
    <source>
        <strain evidence="2 3">DSM 17804</strain>
    </source>
</reference>
<protein>
    <submittedName>
        <fullName evidence="2">Uncharacterized protein</fullName>
    </submittedName>
</protein>
<dbReference type="KEGG" id="pter:C2L65_36280"/>
<feature type="region of interest" description="Disordered" evidence="1">
    <location>
        <begin position="84"/>
        <end position="105"/>
    </location>
</feature>
<dbReference type="EMBL" id="CP026113">
    <property type="protein sequence ID" value="AUT66142.1"/>
    <property type="molecule type" value="Genomic_DNA"/>
</dbReference>
<evidence type="ECO:0000256" key="1">
    <source>
        <dbReference type="SAM" id="MobiDB-lite"/>
    </source>
</evidence>
<proteinExistence type="predicted"/>
<dbReference type="AlphaFoldDB" id="A0A2I8F384"/>
<gene>
    <name evidence="2" type="ORF">C2L65_36280</name>
</gene>